<keyword evidence="2" id="KW-1185">Reference proteome</keyword>
<accession>A0A453RZR2</accession>
<reference evidence="1" key="4">
    <citation type="submission" date="2019-03" db="UniProtKB">
        <authorList>
            <consortium name="EnsemblPlants"/>
        </authorList>
    </citation>
    <scope>IDENTIFICATION</scope>
</reference>
<protein>
    <submittedName>
        <fullName evidence="1">Uncharacterized protein</fullName>
    </submittedName>
</protein>
<reference evidence="1" key="3">
    <citation type="journal article" date="2017" name="Nature">
        <title>Genome sequence of the progenitor of the wheat D genome Aegilops tauschii.</title>
        <authorList>
            <person name="Luo M.C."/>
            <person name="Gu Y.Q."/>
            <person name="Puiu D."/>
            <person name="Wang H."/>
            <person name="Twardziok S.O."/>
            <person name="Deal K.R."/>
            <person name="Huo N."/>
            <person name="Zhu T."/>
            <person name="Wang L."/>
            <person name="Wang Y."/>
            <person name="McGuire P.E."/>
            <person name="Liu S."/>
            <person name="Long H."/>
            <person name="Ramasamy R.K."/>
            <person name="Rodriguez J.C."/>
            <person name="Van S.L."/>
            <person name="Yuan L."/>
            <person name="Wang Z."/>
            <person name="Xia Z."/>
            <person name="Xiao L."/>
            <person name="Anderson O.D."/>
            <person name="Ouyang S."/>
            <person name="Liang Y."/>
            <person name="Zimin A.V."/>
            <person name="Pertea G."/>
            <person name="Qi P."/>
            <person name="Bennetzen J.L."/>
            <person name="Dai X."/>
            <person name="Dawson M.W."/>
            <person name="Muller H.G."/>
            <person name="Kugler K."/>
            <person name="Rivarola-Duarte L."/>
            <person name="Spannagl M."/>
            <person name="Mayer K.F.X."/>
            <person name="Lu F.H."/>
            <person name="Bevan M.W."/>
            <person name="Leroy P."/>
            <person name="Li P."/>
            <person name="You F.M."/>
            <person name="Sun Q."/>
            <person name="Liu Z."/>
            <person name="Lyons E."/>
            <person name="Wicker T."/>
            <person name="Salzberg S.L."/>
            <person name="Devos K.M."/>
            <person name="Dvorak J."/>
        </authorList>
    </citation>
    <scope>NUCLEOTIDE SEQUENCE [LARGE SCALE GENOMIC DNA]</scope>
    <source>
        <strain evidence="1">cv. AL8/78</strain>
    </source>
</reference>
<reference evidence="2" key="1">
    <citation type="journal article" date="2014" name="Science">
        <title>Ancient hybridizations among the ancestral genomes of bread wheat.</title>
        <authorList>
            <consortium name="International Wheat Genome Sequencing Consortium,"/>
            <person name="Marcussen T."/>
            <person name="Sandve S.R."/>
            <person name="Heier L."/>
            <person name="Spannagl M."/>
            <person name="Pfeifer M."/>
            <person name="Jakobsen K.S."/>
            <person name="Wulff B.B."/>
            <person name="Steuernagel B."/>
            <person name="Mayer K.F."/>
            <person name="Olsen O.A."/>
        </authorList>
    </citation>
    <scope>NUCLEOTIDE SEQUENCE [LARGE SCALE GENOMIC DNA]</scope>
    <source>
        <strain evidence="2">cv. AL8/78</strain>
    </source>
</reference>
<organism evidence="1 2">
    <name type="scientific">Aegilops tauschii subsp. strangulata</name>
    <name type="common">Goatgrass</name>
    <dbReference type="NCBI Taxonomy" id="200361"/>
    <lineage>
        <taxon>Eukaryota</taxon>
        <taxon>Viridiplantae</taxon>
        <taxon>Streptophyta</taxon>
        <taxon>Embryophyta</taxon>
        <taxon>Tracheophyta</taxon>
        <taxon>Spermatophyta</taxon>
        <taxon>Magnoliopsida</taxon>
        <taxon>Liliopsida</taxon>
        <taxon>Poales</taxon>
        <taxon>Poaceae</taxon>
        <taxon>BOP clade</taxon>
        <taxon>Pooideae</taxon>
        <taxon>Triticodae</taxon>
        <taxon>Triticeae</taxon>
        <taxon>Triticinae</taxon>
        <taxon>Aegilops</taxon>
    </lineage>
</organism>
<sequence length="137" mass="15493">MDRCTGAELLLGTRRSREALGCEAAGQCRDGAAPATLKKAPRRHLHPQVLLPKIHPFFSLVQSGLLIPSRGVSHRFTGCSLDRFFLWILWVAKCSLGMDLTLMKHFLDRTCDFDRIFYEFCENLCYIACFSNSFSSS</sequence>
<dbReference type="AlphaFoldDB" id="A0A453RZR2"/>
<dbReference type="Proteomes" id="UP000015105">
    <property type="component" value="Chromosome 7D"/>
</dbReference>
<name>A0A453RZR2_AEGTS</name>
<evidence type="ECO:0000313" key="1">
    <source>
        <dbReference type="EnsemblPlants" id="AET7Gv20768600.15"/>
    </source>
</evidence>
<dbReference type="EnsemblPlants" id="AET7Gv20768600.15">
    <property type="protein sequence ID" value="AET7Gv20768600.15"/>
    <property type="gene ID" value="AET7Gv20768600"/>
</dbReference>
<reference evidence="2" key="2">
    <citation type="journal article" date="2017" name="Nat. Plants">
        <title>The Aegilops tauschii genome reveals multiple impacts of transposons.</title>
        <authorList>
            <person name="Zhao G."/>
            <person name="Zou C."/>
            <person name="Li K."/>
            <person name="Wang K."/>
            <person name="Li T."/>
            <person name="Gao L."/>
            <person name="Zhang X."/>
            <person name="Wang H."/>
            <person name="Yang Z."/>
            <person name="Liu X."/>
            <person name="Jiang W."/>
            <person name="Mao L."/>
            <person name="Kong X."/>
            <person name="Jiao Y."/>
            <person name="Jia J."/>
        </authorList>
    </citation>
    <scope>NUCLEOTIDE SEQUENCE [LARGE SCALE GENOMIC DNA]</scope>
    <source>
        <strain evidence="2">cv. AL8/78</strain>
    </source>
</reference>
<reference evidence="1" key="5">
    <citation type="journal article" date="2021" name="G3 (Bethesda)">
        <title>Aegilops tauschii genome assembly Aet v5.0 features greater sequence contiguity and improved annotation.</title>
        <authorList>
            <person name="Wang L."/>
            <person name="Zhu T."/>
            <person name="Rodriguez J.C."/>
            <person name="Deal K.R."/>
            <person name="Dubcovsky J."/>
            <person name="McGuire P.E."/>
            <person name="Lux T."/>
            <person name="Spannagl M."/>
            <person name="Mayer K.F.X."/>
            <person name="Baldrich P."/>
            <person name="Meyers B.C."/>
            <person name="Huo N."/>
            <person name="Gu Y.Q."/>
            <person name="Zhou H."/>
            <person name="Devos K.M."/>
            <person name="Bennetzen J.L."/>
            <person name="Unver T."/>
            <person name="Budak H."/>
            <person name="Gulick P.J."/>
            <person name="Galiba G."/>
            <person name="Kalapos B."/>
            <person name="Nelson D.R."/>
            <person name="Li P."/>
            <person name="You F.M."/>
            <person name="Luo M.C."/>
            <person name="Dvorak J."/>
        </authorList>
    </citation>
    <scope>NUCLEOTIDE SEQUENCE [LARGE SCALE GENOMIC DNA]</scope>
    <source>
        <strain evidence="1">cv. AL8/78</strain>
    </source>
</reference>
<proteinExistence type="predicted"/>
<dbReference type="Gramene" id="AET7Gv20768600.15">
    <property type="protein sequence ID" value="AET7Gv20768600.15"/>
    <property type="gene ID" value="AET7Gv20768600"/>
</dbReference>
<evidence type="ECO:0000313" key="2">
    <source>
        <dbReference type="Proteomes" id="UP000015105"/>
    </source>
</evidence>